<organism evidence="2">
    <name type="scientific">Selaginella moellendorffii</name>
    <name type="common">Spikemoss</name>
    <dbReference type="NCBI Taxonomy" id="88036"/>
    <lineage>
        <taxon>Eukaryota</taxon>
        <taxon>Viridiplantae</taxon>
        <taxon>Streptophyta</taxon>
        <taxon>Embryophyta</taxon>
        <taxon>Tracheophyta</taxon>
        <taxon>Lycopodiopsida</taxon>
        <taxon>Selaginellales</taxon>
        <taxon>Selaginellaceae</taxon>
        <taxon>Selaginella</taxon>
    </lineage>
</organism>
<reference evidence="1 2" key="1">
    <citation type="journal article" date="2011" name="Science">
        <title>The Selaginella genome identifies genetic changes associated with the evolution of vascular plants.</title>
        <authorList>
            <person name="Banks J.A."/>
            <person name="Nishiyama T."/>
            <person name="Hasebe M."/>
            <person name="Bowman J.L."/>
            <person name="Gribskov M."/>
            <person name="dePamphilis C."/>
            <person name="Albert V.A."/>
            <person name="Aono N."/>
            <person name="Aoyama T."/>
            <person name="Ambrose B.A."/>
            <person name="Ashton N.W."/>
            <person name="Axtell M.J."/>
            <person name="Barker E."/>
            <person name="Barker M.S."/>
            <person name="Bennetzen J.L."/>
            <person name="Bonawitz N.D."/>
            <person name="Chapple C."/>
            <person name="Cheng C."/>
            <person name="Correa L.G."/>
            <person name="Dacre M."/>
            <person name="DeBarry J."/>
            <person name="Dreyer I."/>
            <person name="Elias M."/>
            <person name="Engstrom E.M."/>
            <person name="Estelle M."/>
            <person name="Feng L."/>
            <person name="Finet C."/>
            <person name="Floyd S.K."/>
            <person name="Frommer W.B."/>
            <person name="Fujita T."/>
            <person name="Gramzow L."/>
            <person name="Gutensohn M."/>
            <person name="Harholt J."/>
            <person name="Hattori M."/>
            <person name="Heyl A."/>
            <person name="Hirai T."/>
            <person name="Hiwatashi Y."/>
            <person name="Ishikawa M."/>
            <person name="Iwata M."/>
            <person name="Karol K.G."/>
            <person name="Koehler B."/>
            <person name="Kolukisaoglu U."/>
            <person name="Kubo M."/>
            <person name="Kurata T."/>
            <person name="Lalonde S."/>
            <person name="Li K."/>
            <person name="Li Y."/>
            <person name="Litt A."/>
            <person name="Lyons E."/>
            <person name="Manning G."/>
            <person name="Maruyama T."/>
            <person name="Michael T.P."/>
            <person name="Mikami K."/>
            <person name="Miyazaki S."/>
            <person name="Morinaga S."/>
            <person name="Murata T."/>
            <person name="Mueller-Roeber B."/>
            <person name="Nelson D.R."/>
            <person name="Obara M."/>
            <person name="Oguri Y."/>
            <person name="Olmstead R.G."/>
            <person name="Onodera N."/>
            <person name="Petersen B.L."/>
            <person name="Pils B."/>
            <person name="Prigge M."/>
            <person name="Rensing S.A."/>
            <person name="Riano-Pachon D.M."/>
            <person name="Roberts A.W."/>
            <person name="Sato Y."/>
            <person name="Scheller H.V."/>
            <person name="Schulz B."/>
            <person name="Schulz C."/>
            <person name="Shakirov E.V."/>
            <person name="Shibagaki N."/>
            <person name="Shinohara N."/>
            <person name="Shippen D.E."/>
            <person name="Soerensen I."/>
            <person name="Sotooka R."/>
            <person name="Sugimoto N."/>
            <person name="Sugita M."/>
            <person name="Sumikawa N."/>
            <person name="Tanurdzic M."/>
            <person name="Theissen G."/>
            <person name="Ulvskov P."/>
            <person name="Wakazuki S."/>
            <person name="Weng J.K."/>
            <person name="Willats W.W."/>
            <person name="Wipf D."/>
            <person name="Wolf P.G."/>
            <person name="Yang L."/>
            <person name="Zimmer A.D."/>
            <person name="Zhu Q."/>
            <person name="Mitros T."/>
            <person name="Hellsten U."/>
            <person name="Loque D."/>
            <person name="Otillar R."/>
            <person name="Salamov A."/>
            <person name="Schmutz J."/>
            <person name="Shapiro H."/>
            <person name="Lindquist E."/>
            <person name="Lucas S."/>
            <person name="Rokhsar D."/>
            <person name="Grigoriev I.V."/>
        </authorList>
    </citation>
    <scope>NUCLEOTIDE SEQUENCE [LARGE SCALE GENOMIC DNA]</scope>
</reference>
<evidence type="ECO:0000313" key="2">
    <source>
        <dbReference type="Proteomes" id="UP000001514"/>
    </source>
</evidence>
<sequence>MTGTINMSQFGIRCATSIATPVLHTDDPRHGHLPEVHPADGLQAFELLGAELQMEKPPSWGLSIVTAGKPQLFHLHINVHAVPFHSSNRSWSAELDGQKQPGKVGEAGDPALLVVVIHQASIKEVAHVLRNRTVLLNRLQAEAAQFQHRVKEDISSIDREEFMNLLRITIEIVDQDSETFIHDLANKAKMQAQLPLFFHFELSNCLASLEPQKDKSPFAVYNTSNSEDSWVARLGQRSGNQACCDRIERF</sequence>
<gene>
    <name evidence="1" type="ORF">SELMODRAFT_431566</name>
</gene>
<dbReference type="KEGG" id="smo:SELMODRAFT_431566"/>
<evidence type="ECO:0000313" key="1">
    <source>
        <dbReference type="EMBL" id="EFJ05431.1"/>
    </source>
</evidence>
<dbReference type="AlphaFoldDB" id="D8TD27"/>
<dbReference type="Proteomes" id="UP000001514">
    <property type="component" value="Unassembled WGS sequence"/>
</dbReference>
<name>D8TD27_SELML</name>
<dbReference type="InParanoid" id="D8TD27"/>
<proteinExistence type="predicted"/>
<dbReference type="EMBL" id="GL377725">
    <property type="protein sequence ID" value="EFJ05431.1"/>
    <property type="molecule type" value="Genomic_DNA"/>
</dbReference>
<dbReference type="HOGENOM" id="CLU_1112902_0_0_1"/>
<dbReference type="Gramene" id="EFJ05431">
    <property type="protein sequence ID" value="EFJ05431"/>
    <property type="gene ID" value="SELMODRAFT_431566"/>
</dbReference>
<protein>
    <submittedName>
        <fullName evidence="1">Uncharacterized protein</fullName>
    </submittedName>
</protein>
<keyword evidence="2" id="KW-1185">Reference proteome</keyword>
<accession>D8TD27</accession>